<keyword evidence="2 4" id="KW-0689">Ribosomal protein</keyword>
<dbReference type="GO" id="GO:0005840">
    <property type="term" value="C:ribosome"/>
    <property type="evidence" value="ECO:0007669"/>
    <property type="project" value="UniProtKB-KW"/>
</dbReference>
<dbReference type="SUPFAM" id="SSF74731">
    <property type="entry name" value="Ribosomal protein L20"/>
    <property type="match status" value="1"/>
</dbReference>
<name>A0A7S4VI81_9DINO</name>
<evidence type="ECO:0000313" key="6">
    <source>
        <dbReference type="EMBL" id="CAE4631064.1"/>
    </source>
</evidence>
<dbReference type="GO" id="GO:0006412">
    <property type="term" value="P:translation"/>
    <property type="evidence" value="ECO:0007669"/>
    <property type="project" value="InterPro"/>
</dbReference>
<dbReference type="PRINTS" id="PR00062">
    <property type="entry name" value="RIBOSOMALL20"/>
</dbReference>
<comment type="similarity">
    <text evidence="1 4">Belongs to the bacterial ribosomal protein bL20 family.</text>
</comment>
<dbReference type="AlphaFoldDB" id="A0A7S4VI81"/>
<evidence type="ECO:0000256" key="3">
    <source>
        <dbReference type="ARBA" id="ARBA00023274"/>
    </source>
</evidence>
<dbReference type="Gene3D" id="1.10.1900.20">
    <property type="entry name" value="Ribosomal protein L20"/>
    <property type="match status" value="1"/>
</dbReference>
<dbReference type="GO" id="GO:0019843">
    <property type="term" value="F:rRNA binding"/>
    <property type="evidence" value="ECO:0007669"/>
    <property type="project" value="InterPro"/>
</dbReference>
<dbReference type="HAMAP" id="MF_00382">
    <property type="entry name" value="Ribosomal_bL20"/>
    <property type="match status" value="1"/>
</dbReference>
<sequence>MRPARPRERRPAGSMAAATLAAAAALTGAGGTASAFTVVGSETRPQHSASGAPLGQPGQPVPQNLRGEAESTAWPQLAAVTGAFAAAASAVGRRRRIAAASKGAGSTQLGVLALGQQPVQAHLAAARGNAAASTTGRGARIVVKNGGKTKRGMYARFRRKDMWLNLSKNFKGRQRNVHRFARQAVMDALKKKYRSRRLFKRERRKLWIMRCNANAKLHGISYSYFIMKCKEANVNINRKILSQLGVYDRCVFTNIVDLACPNWQEIKAKKNYVSPGYSVEQIDDVMIPYIEKTVPEIYTDANIRFNRQVKEGRVEYTVDMGDPEMWREVLPKMPELANFNLPDHWMKNANAEHEMLPLSMITVPKGQESDDYMSFMYRVKKEQMLDKVREKEGEKTWPKKEGVTREDWFKEEPQSWFK</sequence>
<dbReference type="GO" id="GO:0003735">
    <property type="term" value="F:structural constituent of ribosome"/>
    <property type="evidence" value="ECO:0007669"/>
    <property type="project" value="InterPro"/>
</dbReference>
<organism evidence="6">
    <name type="scientific">Alexandrium monilatum</name>
    <dbReference type="NCBI Taxonomy" id="311494"/>
    <lineage>
        <taxon>Eukaryota</taxon>
        <taxon>Sar</taxon>
        <taxon>Alveolata</taxon>
        <taxon>Dinophyceae</taxon>
        <taxon>Gonyaulacales</taxon>
        <taxon>Pyrocystaceae</taxon>
        <taxon>Alexandrium</taxon>
    </lineage>
</organism>
<keyword evidence="3 4" id="KW-0687">Ribonucleoprotein</keyword>
<reference evidence="6" key="1">
    <citation type="submission" date="2021-01" db="EMBL/GenBank/DDBJ databases">
        <authorList>
            <person name="Corre E."/>
            <person name="Pelletier E."/>
            <person name="Niang G."/>
            <person name="Scheremetjew M."/>
            <person name="Finn R."/>
            <person name="Kale V."/>
            <person name="Holt S."/>
            <person name="Cochrane G."/>
            <person name="Meng A."/>
            <person name="Brown T."/>
            <person name="Cohen L."/>
        </authorList>
    </citation>
    <scope>NUCLEOTIDE SEQUENCE</scope>
    <source>
        <strain evidence="6">CCMP3105</strain>
    </source>
</reference>
<evidence type="ECO:0000256" key="1">
    <source>
        <dbReference type="ARBA" id="ARBA00007698"/>
    </source>
</evidence>
<evidence type="ECO:0000256" key="4">
    <source>
        <dbReference type="RuleBase" id="RU000561"/>
    </source>
</evidence>
<dbReference type="Gene3D" id="6.10.160.10">
    <property type="match status" value="1"/>
</dbReference>
<gene>
    <name evidence="6" type="ORF">AMON00008_LOCUS43391</name>
</gene>
<dbReference type="InterPro" id="IPR035566">
    <property type="entry name" value="Ribosomal_protein_bL20_C"/>
</dbReference>
<dbReference type="Pfam" id="PF00453">
    <property type="entry name" value="Ribosomal_L20"/>
    <property type="match status" value="1"/>
</dbReference>
<dbReference type="CDD" id="cd07026">
    <property type="entry name" value="Ribosomal_L20"/>
    <property type="match status" value="1"/>
</dbReference>
<dbReference type="NCBIfam" id="TIGR01032">
    <property type="entry name" value="rplT_bact"/>
    <property type="match status" value="1"/>
</dbReference>
<proteinExistence type="inferred from homology"/>
<evidence type="ECO:0000256" key="2">
    <source>
        <dbReference type="ARBA" id="ARBA00022980"/>
    </source>
</evidence>
<feature type="region of interest" description="Disordered" evidence="5">
    <location>
        <begin position="41"/>
        <end position="70"/>
    </location>
</feature>
<dbReference type="GO" id="GO:1990904">
    <property type="term" value="C:ribonucleoprotein complex"/>
    <property type="evidence" value="ECO:0007669"/>
    <property type="project" value="UniProtKB-KW"/>
</dbReference>
<dbReference type="InterPro" id="IPR005813">
    <property type="entry name" value="Ribosomal_bL20"/>
</dbReference>
<evidence type="ECO:0008006" key="7">
    <source>
        <dbReference type="Google" id="ProtNLM"/>
    </source>
</evidence>
<protein>
    <recommendedName>
        <fullName evidence="7">50S ribosomal protein L20</fullName>
    </recommendedName>
</protein>
<evidence type="ECO:0000256" key="5">
    <source>
        <dbReference type="SAM" id="MobiDB-lite"/>
    </source>
</evidence>
<dbReference type="PANTHER" id="PTHR10986">
    <property type="entry name" value="39S RIBOSOMAL PROTEIN L20"/>
    <property type="match status" value="1"/>
</dbReference>
<dbReference type="EMBL" id="HBNR01061596">
    <property type="protein sequence ID" value="CAE4631064.1"/>
    <property type="molecule type" value="Transcribed_RNA"/>
</dbReference>
<accession>A0A7S4VI81</accession>